<comment type="catalytic activity">
    <reaction evidence="15">
        <text>Couples ATP hydrolysis with the unwinding of duplex DNA by translocating in the 3'-5' direction.</text>
        <dbReference type="EC" id="5.6.2.4"/>
    </reaction>
</comment>
<evidence type="ECO:0000256" key="10">
    <source>
        <dbReference type="ARBA" id="ARBA00022840"/>
    </source>
</evidence>
<keyword evidence="8 20" id="KW-0347">Helicase</keyword>
<dbReference type="InterPro" id="IPR036388">
    <property type="entry name" value="WH-like_DNA-bd_sf"/>
</dbReference>
<dbReference type="EC" id="5.6.2.4" evidence="16"/>
<dbReference type="PROSITE" id="PS51192">
    <property type="entry name" value="HELICASE_ATP_BIND_1"/>
    <property type="match status" value="1"/>
</dbReference>
<evidence type="ECO:0000256" key="15">
    <source>
        <dbReference type="ARBA" id="ARBA00034617"/>
    </source>
</evidence>
<evidence type="ECO:0000256" key="9">
    <source>
        <dbReference type="ARBA" id="ARBA00022833"/>
    </source>
</evidence>
<comment type="cofactor">
    <cofactor evidence="2">
        <name>Zn(2+)</name>
        <dbReference type="ChEBI" id="CHEBI:29105"/>
    </cofactor>
</comment>
<evidence type="ECO:0000256" key="5">
    <source>
        <dbReference type="ARBA" id="ARBA00022741"/>
    </source>
</evidence>
<keyword evidence="4" id="KW-0479">Metal-binding</keyword>
<keyword evidence="12" id="KW-0233">DNA recombination</keyword>
<dbReference type="SUPFAM" id="SSF46785">
    <property type="entry name" value="Winged helix' DNA-binding domain"/>
    <property type="match status" value="1"/>
</dbReference>
<dbReference type="SMART" id="SM00490">
    <property type="entry name" value="HELICc"/>
    <property type="match status" value="1"/>
</dbReference>
<name>A0ABW1ULK1_9LACO</name>
<protein>
    <recommendedName>
        <fullName evidence="16">DNA helicase RecQ</fullName>
        <ecNumber evidence="16">5.6.2.4</ecNumber>
    </recommendedName>
</protein>
<evidence type="ECO:0000256" key="2">
    <source>
        <dbReference type="ARBA" id="ARBA00001947"/>
    </source>
</evidence>
<sequence length="613" mass="67914">MVNVAAQKILEEKFGYDQFRPGQAKAIDKVLAGENVLALMPTGGGKSLCYQIPALLLPGITLVVSPLISLMKDQVDALQENDIAATFINSSLSFPEIQERLQLAAQGAIKVLYLAPERLDSDGFRHQLARLQISLIAVDEAHCISQWGHDFRPSYLSLAPALAELPSQPPVIALTATATEQVAADICQRLRIPAANEVKTGFARDNLAFQVVRDQDQDRFLLDYLKLNPDQAGIIYASTRKETERLTQLLQRHKISAACYHGGLSDVARRQAQEDFLYDRVNVMVATNAFGMGIDKSNVRFVIHAQIPGSLEAYYQEAGRAGRDGLPSDAILLFKSQDIQVQHFFIDQSELDEHFKQTEYLKLQEMTQYANTPLCLQRYILRYFGEVTEQDCGRCSNCLDQRELQDITVDAQKVLSCVKRMHERFGKSVVAQVLTGANNQRIREQHWQELSTYGLLSHQKQKEVTGLIDFLTAAGYLQATTGQYPVLQVSPSGIAVLRGQAKVQRKQAAQAQRSLPVNDALFQKLRALRLSLATEQGVPPFVIFSDKTLRDMVRLQPQTDADFLAVKGVGQSKLDKYGQLFMAEIGAAADTPADEAAAASTNATTDSEKSVEI</sequence>
<feature type="domain" description="Helicase ATP-binding" evidence="18">
    <location>
        <begin position="27"/>
        <end position="196"/>
    </location>
</feature>
<keyword evidence="11" id="KW-0238">DNA-binding</keyword>
<dbReference type="Gene3D" id="3.40.50.300">
    <property type="entry name" value="P-loop containing nucleotide triphosphate hydrolases"/>
    <property type="match status" value="2"/>
</dbReference>
<evidence type="ECO:0000256" key="16">
    <source>
        <dbReference type="NCBIfam" id="TIGR01389"/>
    </source>
</evidence>
<comment type="caution">
    <text evidence="20">The sequence shown here is derived from an EMBL/GenBank/DDBJ whole genome shotgun (WGS) entry which is preliminary data.</text>
</comment>
<evidence type="ECO:0000256" key="12">
    <source>
        <dbReference type="ARBA" id="ARBA00023172"/>
    </source>
</evidence>
<dbReference type="SMART" id="SM00487">
    <property type="entry name" value="DEXDc"/>
    <property type="match status" value="1"/>
</dbReference>
<organism evidence="20 21">
    <name type="scientific">Lapidilactobacillus achengensis</name>
    <dbReference type="NCBI Taxonomy" id="2486000"/>
    <lineage>
        <taxon>Bacteria</taxon>
        <taxon>Bacillati</taxon>
        <taxon>Bacillota</taxon>
        <taxon>Bacilli</taxon>
        <taxon>Lactobacillales</taxon>
        <taxon>Lactobacillaceae</taxon>
        <taxon>Lapidilactobacillus</taxon>
    </lineage>
</organism>
<keyword evidence="14" id="KW-0413">Isomerase</keyword>
<evidence type="ECO:0000256" key="13">
    <source>
        <dbReference type="ARBA" id="ARBA00023204"/>
    </source>
</evidence>
<dbReference type="PANTHER" id="PTHR13710:SF105">
    <property type="entry name" value="ATP-DEPENDENT DNA HELICASE Q1"/>
    <property type="match status" value="1"/>
</dbReference>
<dbReference type="Pfam" id="PF09382">
    <property type="entry name" value="RQC"/>
    <property type="match status" value="1"/>
</dbReference>
<dbReference type="Gene3D" id="1.10.10.10">
    <property type="entry name" value="Winged helix-like DNA-binding domain superfamily/Winged helix DNA-binding domain"/>
    <property type="match status" value="1"/>
</dbReference>
<dbReference type="SMART" id="SM00341">
    <property type="entry name" value="HRDC"/>
    <property type="match status" value="1"/>
</dbReference>
<dbReference type="Pfam" id="PF16124">
    <property type="entry name" value="RecQ_Zn_bind"/>
    <property type="match status" value="1"/>
</dbReference>
<dbReference type="InterPro" id="IPR014001">
    <property type="entry name" value="Helicase_ATP-bd"/>
</dbReference>
<comment type="similarity">
    <text evidence="3">Belongs to the helicase family. RecQ subfamily.</text>
</comment>
<evidence type="ECO:0000259" key="19">
    <source>
        <dbReference type="PROSITE" id="PS51194"/>
    </source>
</evidence>
<evidence type="ECO:0000256" key="11">
    <source>
        <dbReference type="ARBA" id="ARBA00023125"/>
    </source>
</evidence>
<dbReference type="InterPro" id="IPR010997">
    <property type="entry name" value="HRDC-like_sf"/>
</dbReference>
<dbReference type="InterPro" id="IPR044876">
    <property type="entry name" value="HRDC_dom_sf"/>
</dbReference>
<evidence type="ECO:0000256" key="3">
    <source>
        <dbReference type="ARBA" id="ARBA00005446"/>
    </source>
</evidence>
<dbReference type="Pfam" id="PF00570">
    <property type="entry name" value="HRDC"/>
    <property type="match status" value="1"/>
</dbReference>
<evidence type="ECO:0000259" key="18">
    <source>
        <dbReference type="PROSITE" id="PS51192"/>
    </source>
</evidence>
<dbReference type="Gene3D" id="1.10.150.80">
    <property type="entry name" value="HRDC domain"/>
    <property type="match status" value="1"/>
</dbReference>
<dbReference type="InterPro" id="IPR001650">
    <property type="entry name" value="Helicase_C-like"/>
</dbReference>
<feature type="domain" description="HRDC" evidence="17">
    <location>
        <begin position="515"/>
        <end position="595"/>
    </location>
</feature>
<evidence type="ECO:0000313" key="21">
    <source>
        <dbReference type="Proteomes" id="UP001596310"/>
    </source>
</evidence>
<evidence type="ECO:0000256" key="7">
    <source>
        <dbReference type="ARBA" id="ARBA00022801"/>
    </source>
</evidence>
<gene>
    <name evidence="20" type="primary">recQ</name>
    <name evidence="20" type="ORF">ACFQHW_04355</name>
</gene>
<dbReference type="NCBIfam" id="TIGR00614">
    <property type="entry name" value="recQ_fam"/>
    <property type="match status" value="1"/>
</dbReference>
<dbReference type="InterPro" id="IPR011545">
    <property type="entry name" value="DEAD/DEAH_box_helicase_dom"/>
</dbReference>
<dbReference type="InterPro" id="IPR004589">
    <property type="entry name" value="DNA_helicase_ATP-dep_RecQ"/>
</dbReference>
<dbReference type="InterPro" id="IPR002121">
    <property type="entry name" value="HRDC_dom"/>
</dbReference>
<dbReference type="NCBIfam" id="TIGR01389">
    <property type="entry name" value="recQ"/>
    <property type="match status" value="1"/>
</dbReference>
<proteinExistence type="inferred from homology"/>
<dbReference type="InterPro" id="IPR036390">
    <property type="entry name" value="WH_DNA-bd_sf"/>
</dbReference>
<dbReference type="InterPro" id="IPR027417">
    <property type="entry name" value="P-loop_NTPase"/>
</dbReference>
<keyword evidence="21" id="KW-1185">Reference proteome</keyword>
<keyword evidence="5" id="KW-0547">Nucleotide-binding</keyword>
<keyword evidence="6" id="KW-0227">DNA damage</keyword>
<evidence type="ECO:0000256" key="8">
    <source>
        <dbReference type="ARBA" id="ARBA00022806"/>
    </source>
</evidence>
<dbReference type="PANTHER" id="PTHR13710">
    <property type="entry name" value="DNA HELICASE RECQ FAMILY MEMBER"/>
    <property type="match status" value="1"/>
</dbReference>
<dbReference type="CDD" id="cd17920">
    <property type="entry name" value="DEXHc_RecQ"/>
    <property type="match status" value="1"/>
</dbReference>
<accession>A0ABW1ULK1</accession>
<evidence type="ECO:0000256" key="4">
    <source>
        <dbReference type="ARBA" id="ARBA00022723"/>
    </source>
</evidence>
<evidence type="ECO:0000256" key="1">
    <source>
        <dbReference type="ARBA" id="ARBA00001946"/>
    </source>
</evidence>
<dbReference type="PROSITE" id="PS51194">
    <property type="entry name" value="HELICASE_CTER"/>
    <property type="match status" value="1"/>
</dbReference>
<dbReference type="RefSeq" id="WP_125601819.1">
    <property type="nucleotide sequence ID" value="NZ_JBHSSM010000014.1"/>
</dbReference>
<dbReference type="CDD" id="cd18794">
    <property type="entry name" value="SF2_C_RecQ"/>
    <property type="match status" value="1"/>
</dbReference>
<dbReference type="PROSITE" id="PS50967">
    <property type="entry name" value="HRDC"/>
    <property type="match status" value="1"/>
</dbReference>
<dbReference type="InterPro" id="IPR018982">
    <property type="entry name" value="RQC_domain"/>
</dbReference>
<dbReference type="Pfam" id="PF00271">
    <property type="entry name" value="Helicase_C"/>
    <property type="match status" value="1"/>
</dbReference>
<evidence type="ECO:0000313" key="20">
    <source>
        <dbReference type="EMBL" id="MFC6314799.1"/>
    </source>
</evidence>
<keyword evidence="10" id="KW-0067">ATP-binding</keyword>
<dbReference type="Pfam" id="PF00270">
    <property type="entry name" value="DEAD"/>
    <property type="match status" value="1"/>
</dbReference>
<dbReference type="EMBL" id="JBHSSM010000014">
    <property type="protein sequence ID" value="MFC6314799.1"/>
    <property type="molecule type" value="Genomic_DNA"/>
</dbReference>
<dbReference type="InterPro" id="IPR032284">
    <property type="entry name" value="RecQ_Zn-bd"/>
</dbReference>
<keyword evidence="13" id="KW-0234">DNA repair</keyword>
<dbReference type="InterPro" id="IPR006293">
    <property type="entry name" value="DNA_helicase_ATP-dep_RecQ_bac"/>
</dbReference>
<evidence type="ECO:0000259" key="17">
    <source>
        <dbReference type="PROSITE" id="PS50967"/>
    </source>
</evidence>
<dbReference type="SUPFAM" id="SSF52540">
    <property type="entry name" value="P-loop containing nucleoside triphosphate hydrolases"/>
    <property type="match status" value="1"/>
</dbReference>
<comment type="cofactor">
    <cofactor evidence="1">
        <name>Mg(2+)</name>
        <dbReference type="ChEBI" id="CHEBI:18420"/>
    </cofactor>
</comment>
<dbReference type="SMART" id="SM00956">
    <property type="entry name" value="RQC"/>
    <property type="match status" value="1"/>
</dbReference>
<keyword evidence="9" id="KW-0862">Zinc</keyword>
<keyword evidence="7" id="KW-0378">Hydrolase</keyword>
<evidence type="ECO:0000256" key="6">
    <source>
        <dbReference type="ARBA" id="ARBA00022763"/>
    </source>
</evidence>
<evidence type="ECO:0000256" key="14">
    <source>
        <dbReference type="ARBA" id="ARBA00023235"/>
    </source>
</evidence>
<reference evidence="21" key="1">
    <citation type="journal article" date="2019" name="Int. J. Syst. Evol. Microbiol.">
        <title>The Global Catalogue of Microorganisms (GCM) 10K type strain sequencing project: providing services to taxonomists for standard genome sequencing and annotation.</title>
        <authorList>
            <consortium name="The Broad Institute Genomics Platform"/>
            <consortium name="The Broad Institute Genome Sequencing Center for Infectious Disease"/>
            <person name="Wu L."/>
            <person name="Ma J."/>
        </authorList>
    </citation>
    <scope>NUCLEOTIDE SEQUENCE [LARGE SCALE GENOMIC DNA]</scope>
    <source>
        <strain evidence="21">CCM 8897</strain>
    </source>
</reference>
<dbReference type="Proteomes" id="UP001596310">
    <property type="component" value="Unassembled WGS sequence"/>
</dbReference>
<dbReference type="SUPFAM" id="SSF47819">
    <property type="entry name" value="HRDC-like"/>
    <property type="match status" value="1"/>
</dbReference>
<feature type="domain" description="Helicase C-terminal" evidence="19">
    <location>
        <begin position="217"/>
        <end position="367"/>
    </location>
</feature>
<dbReference type="GO" id="GO:0004386">
    <property type="term" value="F:helicase activity"/>
    <property type="evidence" value="ECO:0007669"/>
    <property type="project" value="UniProtKB-KW"/>
</dbReference>